<name>A0A7Y0RYT3_VIBAL</name>
<evidence type="ECO:0000313" key="1">
    <source>
        <dbReference type="EMBL" id="NOI12316.1"/>
    </source>
</evidence>
<protein>
    <submittedName>
        <fullName evidence="1">Uncharacterized protein</fullName>
    </submittedName>
</protein>
<accession>A0A7Y0RYT3</accession>
<reference evidence="1 2" key="1">
    <citation type="submission" date="2019-09" db="EMBL/GenBank/DDBJ databases">
        <title>Draft genome sequencing and comparative genomics of hatchery-associated Vibrios.</title>
        <authorList>
            <person name="Kehlet-Delgado H."/>
            <person name="Mueller R.S."/>
        </authorList>
    </citation>
    <scope>NUCLEOTIDE SEQUENCE [LARGE SCALE GENOMIC DNA]</scope>
    <source>
        <strain evidence="1 2">081416A</strain>
    </source>
</reference>
<dbReference type="Proteomes" id="UP000532247">
    <property type="component" value="Unassembled WGS sequence"/>
</dbReference>
<gene>
    <name evidence="1" type="ORF">F0254_26480</name>
</gene>
<organism evidence="1 2">
    <name type="scientific">Vibrio alginolyticus</name>
    <dbReference type="NCBI Taxonomy" id="663"/>
    <lineage>
        <taxon>Bacteria</taxon>
        <taxon>Pseudomonadati</taxon>
        <taxon>Pseudomonadota</taxon>
        <taxon>Gammaproteobacteria</taxon>
        <taxon>Vibrionales</taxon>
        <taxon>Vibrionaceae</taxon>
        <taxon>Vibrio</taxon>
    </lineage>
</organism>
<proteinExistence type="predicted"/>
<dbReference type="AlphaFoldDB" id="A0A7Y0RYT3"/>
<comment type="caution">
    <text evidence="1">The sequence shown here is derived from an EMBL/GenBank/DDBJ whole genome shotgun (WGS) entry which is preliminary data.</text>
</comment>
<sequence length="85" mass="10126">MLFAERPIIRGIIRKPKVKNHIRYEYDLDHIDCEKNEVTFHRYINHSDGSKRKVQYVVGIEEIVQIIPLNKTQRRGVLRIIMAVL</sequence>
<dbReference type="EMBL" id="VTYF01000059">
    <property type="protein sequence ID" value="NOI12316.1"/>
    <property type="molecule type" value="Genomic_DNA"/>
</dbReference>
<dbReference type="RefSeq" id="WP_128740512.1">
    <property type="nucleotide sequence ID" value="NZ_AP023187.1"/>
</dbReference>
<evidence type="ECO:0000313" key="2">
    <source>
        <dbReference type="Proteomes" id="UP000532247"/>
    </source>
</evidence>